<feature type="repeat" description="ANK" evidence="3">
    <location>
        <begin position="45"/>
        <end position="77"/>
    </location>
</feature>
<reference evidence="5 6" key="1">
    <citation type="journal article" date="2010" name="PLoS Genet.">
        <title>Analysis of the Legionella longbeachae genome and transcriptome uncovers unique strategies to cause Legionnaires' disease.</title>
        <authorList>
            <person name="Cazalet C."/>
            <person name="Gomez-Valero L."/>
            <person name="Rusniok C."/>
            <person name="Lomma M."/>
            <person name="Dervins-Ravault D."/>
            <person name="Newton H."/>
            <person name="Sansom F."/>
            <person name="Jarraud S."/>
            <person name="Zidane N."/>
            <person name="Ma L."/>
            <person name="Bouchier C."/>
            <person name="Etienne J."/>
            <person name="Hartland E."/>
            <person name="Buchrieser C."/>
        </authorList>
    </citation>
    <scope>NUCLEOTIDE SEQUENCE [LARGE SCALE GENOMIC DNA]</scope>
    <source>
        <strain evidence="5 6">NSW150</strain>
    </source>
</reference>
<evidence type="ECO:0000256" key="4">
    <source>
        <dbReference type="SAM" id="Coils"/>
    </source>
</evidence>
<dbReference type="STRING" id="661367.LLO_1371"/>
<dbReference type="GeneID" id="40925604"/>
<keyword evidence="6" id="KW-1185">Reference proteome</keyword>
<evidence type="ECO:0000313" key="5">
    <source>
        <dbReference type="EMBL" id="CBJ11733.1"/>
    </source>
</evidence>
<dbReference type="InterPro" id="IPR051637">
    <property type="entry name" value="Ank_repeat_dom-contain_49"/>
</dbReference>
<evidence type="ECO:0000256" key="2">
    <source>
        <dbReference type="ARBA" id="ARBA00023043"/>
    </source>
</evidence>
<dbReference type="PANTHER" id="PTHR24180">
    <property type="entry name" value="CYCLIN-DEPENDENT KINASE INHIBITOR 2C-RELATED"/>
    <property type="match status" value="1"/>
</dbReference>
<dbReference type="Gene3D" id="1.25.40.20">
    <property type="entry name" value="Ankyrin repeat-containing domain"/>
    <property type="match status" value="1"/>
</dbReference>
<dbReference type="PROSITE" id="PS50088">
    <property type="entry name" value="ANK_REPEAT"/>
    <property type="match status" value="1"/>
</dbReference>
<dbReference type="Pfam" id="PF13637">
    <property type="entry name" value="Ank_4"/>
    <property type="match status" value="1"/>
</dbReference>
<dbReference type="InterPro" id="IPR002110">
    <property type="entry name" value="Ankyrin_rpt"/>
</dbReference>
<dbReference type="SUPFAM" id="SSF48403">
    <property type="entry name" value="Ankyrin repeat"/>
    <property type="match status" value="1"/>
</dbReference>
<dbReference type="AlphaFoldDB" id="D3HS51"/>
<dbReference type="Proteomes" id="UP000001060">
    <property type="component" value="Chromosome"/>
</dbReference>
<dbReference type="OrthoDB" id="5642684at2"/>
<protein>
    <submittedName>
        <fullName evidence="5">Ankyrin repeat protein</fullName>
    </submittedName>
</protein>
<sequence>MLTPDQVALIEGIKQQRPKLPEADIKKLIDKARSDGIDFQNEKDNSYTLFHYAILFENTTALNLLLKEKINLNVKDKNGNGALHFAILKLNDEAALSILRSGVKIDMNSTNNEGDTPLHLYAKGGDKRGIKLLSEFQHKFMANIYSANHKGETPLHCAITHDNMYFFTFFVNPLINRYYGQSGALALKNIQNPISGDNLVHVAVNRLSNTALEDNDARTYTILHLLASAEPSLFDQTNKAGLIKGSTPLDIFNKQGVSNKKIGNLLAHPSEVFTITQCDRQLLGILERNFNGTSKDMQKELSFVTKELAANKEELKSVQNELTEVKEQLSMLTMLLKQQLQLQTIQESTQQQFSAKFFTS</sequence>
<dbReference type="EMBL" id="FN650140">
    <property type="protein sequence ID" value="CBJ11733.1"/>
    <property type="molecule type" value="Genomic_DNA"/>
</dbReference>
<evidence type="ECO:0000256" key="3">
    <source>
        <dbReference type="PROSITE-ProRule" id="PRU00023"/>
    </source>
</evidence>
<evidence type="ECO:0000313" key="6">
    <source>
        <dbReference type="Proteomes" id="UP000001060"/>
    </source>
</evidence>
<dbReference type="RefSeq" id="WP_003631878.1">
    <property type="nucleotide sequence ID" value="NC_013861.1"/>
</dbReference>
<keyword evidence="1" id="KW-0677">Repeat</keyword>
<proteinExistence type="predicted"/>
<feature type="coiled-coil region" evidence="4">
    <location>
        <begin position="301"/>
        <end position="335"/>
    </location>
</feature>
<dbReference type="SMART" id="SM00248">
    <property type="entry name" value="ANK"/>
    <property type="match status" value="5"/>
</dbReference>
<keyword evidence="4" id="KW-0175">Coiled coil</keyword>
<organism evidence="5 6">
    <name type="scientific">Legionella longbeachae serogroup 1 (strain NSW150)</name>
    <dbReference type="NCBI Taxonomy" id="661367"/>
    <lineage>
        <taxon>Bacteria</taxon>
        <taxon>Pseudomonadati</taxon>
        <taxon>Pseudomonadota</taxon>
        <taxon>Gammaproteobacteria</taxon>
        <taxon>Legionellales</taxon>
        <taxon>Legionellaceae</taxon>
        <taxon>Legionella</taxon>
    </lineage>
</organism>
<dbReference type="Pfam" id="PF12796">
    <property type="entry name" value="Ank_2"/>
    <property type="match status" value="1"/>
</dbReference>
<evidence type="ECO:0000256" key="1">
    <source>
        <dbReference type="ARBA" id="ARBA00022737"/>
    </source>
</evidence>
<gene>
    <name evidence="5" type="ordered locus">LLO_1371</name>
</gene>
<keyword evidence="2 3" id="KW-0040">ANK repeat</keyword>
<dbReference type="eggNOG" id="COG0666">
    <property type="taxonomic scope" value="Bacteria"/>
</dbReference>
<dbReference type="HOGENOM" id="CLU_769009_0_0_6"/>
<dbReference type="PANTHER" id="PTHR24180:SF45">
    <property type="entry name" value="POLY [ADP-RIBOSE] POLYMERASE TANKYRASE"/>
    <property type="match status" value="1"/>
</dbReference>
<dbReference type="InterPro" id="IPR036770">
    <property type="entry name" value="Ankyrin_rpt-contain_sf"/>
</dbReference>
<name>D3HS51_LEGLN</name>
<dbReference type="KEGG" id="llo:LLO_1371"/>
<accession>D3HS51</accession>